<feature type="region of interest" description="Disordered" evidence="1">
    <location>
        <begin position="741"/>
        <end position="761"/>
    </location>
</feature>
<gene>
    <name evidence="2" type="primary">Lrrc56</name>
    <name evidence="2" type="ORF">L345_00702</name>
</gene>
<dbReference type="InterPro" id="IPR040091">
    <property type="entry name" value="LRRC56"/>
</dbReference>
<dbReference type="PANTHER" id="PTHR22708:SF0">
    <property type="entry name" value="LEUCINE-RICH REPEAT-CONTAINING PROTEIN 56"/>
    <property type="match status" value="1"/>
</dbReference>
<reference evidence="2 3" key="1">
    <citation type="journal article" date="2013" name="Proc. Natl. Acad. Sci. U.S.A.">
        <title>The king cobra genome reveals dynamic gene evolution and adaptation in the snake venom system.</title>
        <authorList>
            <person name="Vonk F.J."/>
            <person name="Casewell N.R."/>
            <person name="Henkel C.V."/>
            <person name="Heimberg A.M."/>
            <person name="Jansen H.J."/>
            <person name="McCleary R.J."/>
            <person name="Kerkkamp H.M."/>
            <person name="Vos R.A."/>
            <person name="Guerreiro I."/>
            <person name="Calvete J.J."/>
            <person name="Wuster W."/>
            <person name="Woods A.E."/>
            <person name="Logan J.M."/>
            <person name="Harrison R.A."/>
            <person name="Castoe T.A."/>
            <person name="de Koning A.P."/>
            <person name="Pollock D.D."/>
            <person name="Yandell M."/>
            <person name="Calderon D."/>
            <person name="Renjifo C."/>
            <person name="Currier R.B."/>
            <person name="Salgado D."/>
            <person name="Pla D."/>
            <person name="Sanz L."/>
            <person name="Hyder A.S."/>
            <person name="Ribeiro J.M."/>
            <person name="Arntzen J.W."/>
            <person name="van den Thillart G.E."/>
            <person name="Boetzer M."/>
            <person name="Pirovano W."/>
            <person name="Dirks R.P."/>
            <person name="Spaink H.P."/>
            <person name="Duboule D."/>
            <person name="McGlinn E."/>
            <person name="Kini R.M."/>
            <person name="Richardson M.K."/>
        </authorList>
    </citation>
    <scope>NUCLEOTIDE SEQUENCE</scope>
    <source>
        <tissue evidence="2">Blood</tissue>
    </source>
</reference>
<proteinExistence type="predicted"/>
<evidence type="ECO:0000313" key="3">
    <source>
        <dbReference type="Proteomes" id="UP000018936"/>
    </source>
</evidence>
<organism evidence="2 3">
    <name type="scientific">Ophiophagus hannah</name>
    <name type="common">King cobra</name>
    <name type="synonym">Naja hannah</name>
    <dbReference type="NCBI Taxonomy" id="8665"/>
    <lineage>
        <taxon>Eukaryota</taxon>
        <taxon>Metazoa</taxon>
        <taxon>Chordata</taxon>
        <taxon>Craniata</taxon>
        <taxon>Vertebrata</taxon>
        <taxon>Euteleostomi</taxon>
        <taxon>Lepidosauria</taxon>
        <taxon>Squamata</taxon>
        <taxon>Bifurcata</taxon>
        <taxon>Unidentata</taxon>
        <taxon>Episquamata</taxon>
        <taxon>Toxicofera</taxon>
        <taxon>Serpentes</taxon>
        <taxon>Colubroidea</taxon>
        <taxon>Elapidae</taxon>
        <taxon>Elapinae</taxon>
        <taxon>Ophiophagus</taxon>
    </lineage>
</organism>
<evidence type="ECO:0000313" key="2">
    <source>
        <dbReference type="EMBL" id="ETE73459.1"/>
    </source>
</evidence>
<dbReference type="SUPFAM" id="SSF52058">
    <property type="entry name" value="L domain-like"/>
    <property type="match status" value="1"/>
</dbReference>
<dbReference type="AlphaFoldDB" id="V8PFX3"/>
<comment type="caution">
    <text evidence="2">The sequence shown here is derived from an EMBL/GenBank/DDBJ whole genome shotgun (WGS) entry which is preliminary data.</text>
</comment>
<protein>
    <submittedName>
        <fullName evidence="2">Leucine-rich repeat-containing protein 56</fullName>
    </submittedName>
</protein>
<feature type="non-terminal residue" evidence="2">
    <location>
        <position position="778"/>
    </location>
</feature>
<dbReference type="InterPro" id="IPR001611">
    <property type="entry name" value="Leu-rich_rpt"/>
</dbReference>
<dbReference type="PROSITE" id="PS51450">
    <property type="entry name" value="LRR"/>
    <property type="match status" value="2"/>
</dbReference>
<accession>V8PFX3</accession>
<dbReference type="EMBL" id="AZIM01000089">
    <property type="protein sequence ID" value="ETE73459.1"/>
    <property type="molecule type" value="Genomic_DNA"/>
</dbReference>
<keyword evidence="3" id="KW-1185">Reference proteome</keyword>
<evidence type="ECO:0000256" key="1">
    <source>
        <dbReference type="SAM" id="MobiDB-lite"/>
    </source>
</evidence>
<dbReference type="Proteomes" id="UP000018936">
    <property type="component" value="Unassembled WGS sequence"/>
</dbReference>
<dbReference type="InterPro" id="IPR032675">
    <property type="entry name" value="LRR_dom_sf"/>
</dbReference>
<dbReference type="Gene3D" id="3.80.10.10">
    <property type="entry name" value="Ribonuclease Inhibitor"/>
    <property type="match status" value="1"/>
</dbReference>
<sequence length="778" mass="87020">MKLNRKLDRTSRPGSATVRVTDLSWQGLLNPNPSIKEDEELLVDEYISPHKLKALTGVDDLRQVKALEMRVNTRENSLGNFGSYLPNLKQLKLNGSILTSVRDLGTALSRLQVLWMARCGLSDLDGISCCCSLKELYIAYNNIGELSQISLLENLEILDLEGNNIEDLSQIQYLRLCTKLTNLTIEGNLICLKPSPQSSEDPNYNYRVEVKKLIPHLKCLDEIPANQTAIPFPCKMNKDWLIVKESIKEGGLIEEASGSGVLNYFIRLCLITTKRKEYLYIHTKLIINTKNGICLLICQSYMATHLNTRFYLAIKFSIIWMHKEWILSKAKHDSRLLTRKLGSALRPAATHFLLGSRPQALQRSPSAHLLSGCSTLLESTICDELLLDDDSSVSRVICGNPIKALHARRQKLGVSFFISTFLKGGKSAVTNLFQPPCLLAEHNYDFEETGSVNERDIFAELKVLQEHHYQHLQALQRVKSPQLLKITHSDEEGEEEEKGCSLSDSCDEDFKEAFQEDITQITSSEDSCCPHLSQVSSDSSHSLANALPSIVKRSLQPSPPKCPSPASMGVTAGLVRARHLKIPNSKKAVLKLQPPLVVNRDEVQHMAERTAVLNLHRKPDTPSNAAVFTQRPTVCGSKQIMRPISGPATFGPTNRATMDRSLPKTISHQIPVTHSYTSMPERYAVLNMVHPLIAKAALQSLSKRPDISMIAQSKTPQLVAKHILTLASELEVQFIKLKDGPNMPNADQRFSPMKKDQNRVDRGDSTDIMYLDLKKIDK</sequence>
<dbReference type="OrthoDB" id="676979at2759"/>
<dbReference type="PANTHER" id="PTHR22708">
    <property type="entry name" value="LEUCINE-RICH REPEAT-CONTAINING PROTEIN 56"/>
    <property type="match status" value="1"/>
</dbReference>
<name>V8PFX3_OPHHA</name>